<comment type="similarity">
    <text evidence="1">Belongs to the AHA1 family.</text>
</comment>
<sequence>MEYQKINITATINAPIAQVWDAYNNPKDIVNWNQASPEWHCPSSENDLRVGGRFKNKMAAKDGSFQFDFEGTYTEVTPHNSISYVLGGERTVDTTFTDENGSTKMDISFDAEGSNPADMQREGWQAILNSFKQYVENKTS</sequence>
<evidence type="ECO:0000259" key="2">
    <source>
        <dbReference type="Pfam" id="PF08327"/>
    </source>
</evidence>
<feature type="domain" description="Activator of Hsp90 ATPase homologue 1/2-like C-terminal" evidence="2">
    <location>
        <begin position="13"/>
        <end position="136"/>
    </location>
</feature>
<evidence type="ECO:0000313" key="4">
    <source>
        <dbReference type="Proteomes" id="UP001500101"/>
    </source>
</evidence>
<dbReference type="SUPFAM" id="SSF55961">
    <property type="entry name" value="Bet v1-like"/>
    <property type="match status" value="1"/>
</dbReference>
<dbReference type="Gene3D" id="3.30.530.20">
    <property type="match status" value="1"/>
</dbReference>
<dbReference type="EMBL" id="BAAAZI010000008">
    <property type="protein sequence ID" value="GAA4141064.1"/>
    <property type="molecule type" value="Genomic_DNA"/>
</dbReference>
<evidence type="ECO:0000256" key="1">
    <source>
        <dbReference type="ARBA" id="ARBA00006817"/>
    </source>
</evidence>
<comment type="caution">
    <text evidence="3">The sequence shown here is derived from an EMBL/GenBank/DDBJ whole genome shotgun (WGS) entry which is preliminary data.</text>
</comment>
<name>A0ABP7YTP4_9SPHI</name>
<dbReference type="InterPro" id="IPR013538">
    <property type="entry name" value="ASHA1/2-like_C"/>
</dbReference>
<evidence type="ECO:0000313" key="3">
    <source>
        <dbReference type="EMBL" id="GAA4141064.1"/>
    </source>
</evidence>
<protein>
    <submittedName>
        <fullName evidence="3">SRPBCC family protein</fullName>
    </submittedName>
</protein>
<dbReference type="RefSeq" id="WP_344674637.1">
    <property type="nucleotide sequence ID" value="NZ_BAAAZI010000008.1"/>
</dbReference>
<dbReference type="InterPro" id="IPR023393">
    <property type="entry name" value="START-like_dom_sf"/>
</dbReference>
<proteinExistence type="inferred from homology"/>
<gene>
    <name evidence="3" type="ORF">GCM10022216_20710</name>
</gene>
<accession>A0ABP7YTP4</accession>
<reference evidence="4" key="1">
    <citation type="journal article" date="2019" name="Int. J. Syst. Evol. Microbiol.">
        <title>The Global Catalogue of Microorganisms (GCM) 10K type strain sequencing project: providing services to taxonomists for standard genome sequencing and annotation.</title>
        <authorList>
            <consortium name="The Broad Institute Genomics Platform"/>
            <consortium name="The Broad Institute Genome Sequencing Center for Infectious Disease"/>
            <person name="Wu L."/>
            <person name="Ma J."/>
        </authorList>
    </citation>
    <scope>NUCLEOTIDE SEQUENCE [LARGE SCALE GENOMIC DNA]</scope>
    <source>
        <strain evidence="4">JCM 16704</strain>
    </source>
</reference>
<dbReference type="CDD" id="cd08897">
    <property type="entry name" value="SRPBCC_CalC_Aha1-like_4"/>
    <property type="match status" value="1"/>
</dbReference>
<dbReference type="Proteomes" id="UP001500101">
    <property type="component" value="Unassembled WGS sequence"/>
</dbReference>
<dbReference type="Pfam" id="PF08327">
    <property type="entry name" value="AHSA1"/>
    <property type="match status" value="1"/>
</dbReference>
<keyword evidence="4" id="KW-1185">Reference proteome</keyword>
<organism evidence="3 4">
    <name type="scientific">Sphingobacterium kyonggiense</name>
    <dbReference type="NCBI Taxonomy" id="714075"/>
    <lineage>
        <taxon>Bacteria</taxon>
        <taxon>Pseudomonadati</taxon>
        <taxon>Bacteroidota</taxon>
        <taxon>Sphingobacteriia</taxon>
        <taxon>Sphingobacteriales</taxon>
        <taxon>Sphingobacteriaceae</taxon>
        <taxon>Sphingobacterium</taxon>
    </lineage>
</organism>